<dbReference type="Proteomes" id="UP000320179">
    <property type="component" value="Chromosome"/>
</dbReference>
<feature type="compositionally biased region" description="Polar residues" evidence="1">
    <location>
        <begin position="1"/>
        <end position="11"/>
    </location>
</feature>
<dbReference type="EMBL" id="CP017174">
    <property type="protein sequence ID" value="QDE70856.1"/>
    <property type="molecule type" value="Genomic_DNA"/>
</dbReference>
<evidence type="ECO:0000256" key="1">
    <source>
        <dbReference type="SAM" id="MobiDB-lite"/>
    </source>
</evidence>
<protein>
    <submittedName>
        <fullName evidence="2">Uncharacterized protein</fullName>
    </submittedName>
</protein>
<reference evidence="2 3" key="1">
    <citation type="journal article" date="2019" name="Science">
        <title>Social genes are selection hotspots in kin groups of a soil microbe.</title>
        <authorList>
            <person name="Wielgoss S."/>
            <person name="Wolfensberger R."/>
            <person name="Sun L."/>
            <person name="Fiegna F."/>
            <person name="Velicer G.J."/>
        </authorList>
    </citation>
    <scope>NUCLEOTIDE SEQUENCE [LARGE SCALE GENOMIC DNA]</scope>
    <source>
        <strain evidence="2 3">MC3.5.9c15</strain>
    </source>
</reference>
<evidence type="ECO:0000313" key="3">
    <source>
        <dbReference type="Proteomes" id="UP000320179"/>
    </source>
</evidence>
<name>A0AAE6G4N6_MYXXA</name>
<gene>
    <name evidence="2" type="ORF">BHS09_29925</name>
</gene>
<proteinExistence type="predicted"/>
<evidence type="ECO:0000313" key="2">
    <source>
        <dbReference type="EMBL" id="QDE70856.1"/>
    </source>
</evidence>
<organism evidence="2 3">
    <name type="scientific">Myxococcus xanthus</name>
    <dbReference type="NCBI Taxonomy" id="34"/>
    <lineage>
        <taxon>Bacteria</taxon>
        <taxon>Pseudomonadati</taxon>
        <taxon>Myxococcota</taxon>
        <taxon>Myxococcia</taxon>
        <taxon>Myxococcales</taxon>
        <taxon>Cystobacterineae</taxon>
        <taxon>Myxococcaceae</taxon>
        <taxon>Myxococcus</taxon>
    </lineage>
</organism>
<sequence>MQWGRTFNTSPAADLDAKPPGNMEIRQHPWGAFRGIAAEARYRFLRDRRVSPWVALRVGRSTSTNIDTDAFVPRLYTGSHLALAAGAGMDVRIHGPLGVTLSGYYQRCDINKEPADNICTGAGPTLVLSPHLRF</sequence>
<dbReference type="AlphaFoldDB" id="A0AAE6G4N6"/>
<feature type="region of interest" description="Disordered" evidence="1">
    <location>
        <begin position="1"/>
        <end position="20"/>
    </location>
</feature>
<accession>A0AAE6G4N6</accession>